<dbReference type="STRING" id="573321.SAMN04488505_103269"/>
<accession>A0A1H7VAP4</accession>
<feature type="signal peptide" evidence="1">
    <location>
        <begin position="1"/>
        <end position="28"/>
    </location>
</feature>
<dbReference type="PANTHER" id="PTHR40469:SF2">
    <property type="entry name" value="GALACTOSE-BINDING DOMAIN-LIKE SUPERFAMILY PROTEIN"/>
    <property type="match status" value="1"/>
</dbReference>
<organism evidence="3 4">
    <name type="scientific">Chitinophaga rupis</name>
    <dbReference type="NCBI Taxonomy" id="573321"/>
    <lineage>
        <taxon>Bacteria</taxon>
        <taxon>Pseudomonadati</taxon>
        <taxon>Bacteroidota</taxon>
        <taxon>Chitinophagia</taxon>
        <taxon>Chitinophagales</taxon>
        <taxon>Chitinophagaceae</taxon>
        <taxon>Chitinophaga</taxon>
    </lineage>
</organism>
<gene>
    <name evidence="3" type="ORF">SAMN04488505_103269</name>
</gene>
<dbReference type="AlphaFoldDB" id="A0A1H7VAP4"/>
<keyword evidence="4" id="KW-1185">Reference proteome</keyword>
<evidence type="ECO:0000313" key="3">
    <source>
        <dbReference type="EMBL" id="SEM06256.1"/>
    </source>
</evidence>
<keyword evidence="1" id="KW-0732">Signal</keyword>
<sequence length="262" mass="29982">MGLPAVNKKMKQLLLTGCALLLLLQAHAQSPRLRVLAIAENGGHHIAYSKAARVWLDQLAADSSFAIDYIQNTDSIDAAYLKKYQLFIQLDYPPYAWKEKAVKAFEQYINTGQGGWIGFHHATLLGEFDGYPIWQWFYRFMGSIRFKDYIPDFADGTVQVEDSKHPVMKGIPASFLIEKEEWYTYDKSPRPNVHVIASVNEGTYTPASAKKMGDHPVIWTNPHYKARNVYIFMGHAPELFNNVNYTTLFRNAIFYCSEKSKK</sequence>
<dbReference type="InterPro" id="IPR029062">
    <property type="entry name" value="Class_I_gatase-like"/>
</dbReference>
<dbReference type="SUPFAM" id="SSF52317">
    <property type="entry name" value="Class I glutamine amidotransferase-like"/>
    <property type="match status" value="1"/>
</dbReference>
<name>A0A1H7VAP4_9BACT</name>
<dbReference type="Pfam" id="PF06283">
    <property type="entry name" value="ThuA"/>
    <property type="match status" value="1"/>
</dbReference>
<evidence type="ECO:0000313" key="4">
    <source>
        <dbReference type="Proteomes" id="UP000198984"/>
    </source>
</evidence>
<dbReference type="InterPro" id="IPR029010">
    <property type="entry name" value="ThuA-like"/>
</dbReference>
<dbReference type="EMBL" id="FOBB01000003">
    <property type="protein sequence ID" value="SEM06256.1"/>
    <property type="molecule type" value="Genomic_DNA"/>
</dbReference>
<evidence type="ECO:0000256" key="1">
    <source>
        <dbReference type="SAM" id="SignalP"/>
    </source>
</evidence>
<reference evidence="3 4" key="1">
    <citation type="submission" date="2016-10" db="EMBL/GenBank/DDBJ databases">
        <authorList>
            <person name="de Groot N.N."/>
        </authorList>
    </citation>
    <scope>NUCLEOTIDE SEQUENCE [LARGE SCALE GENOMIC DNA]</scope>
    <source>
        <strain evidence="3 4">DSM 21039</strain>
    </source>
</reference>
<evidence type="ECO:0000259" key="2">
    <source>
        <dbReference type="Pfam" id="PF06283"/>
    </source>
</evidence>
<feature type="domain" description="ThuA-like" evidence="2">
    <location>
        <begin position="34"/>
        <end position="255"/>
    </location>
</feature>
<proteinExistence type="predicted"/>
<dbReference type="Gene3D" id="3.40.50.880">
    <property type="match status" value="1"/>
</dbReference>
<feature type="chain" id="PRO_5011726127" description="ThuA-like domain-containing protein" evidence="1">
    <location>
        <begin position="29"/>
        <end position="262"/>
    </location>
</feature>
<protein>
    <recommendedName>
        <fullName evidence="2">ThuA-like domain-containing protein</fullName>
    </recommendedName>
</protein>
<dbReference type="Proteomes" id="UP000198984">
    <property type="component" value="Unassembled WGS sequence"/>
</dbReference>
<dbReference type="PANTHER" id="PTHR40469">
    <property type="entry name" value="SECRETED GLYCOSYL HYDROLASE"/>
    <property type="match status" value="1"/>
</dbReference>